<accession>A0A0D6EV72</accession>
<gene>
    <name evidence="1" type="ORF">BN1208_0641</name>
</gene>
<proteinExistence type="predicted"/>
<protein>
    <recommendedName>
        <fullName evidence="3">NADH dehydrogenase [ubiquinone] 1 alpha subcomplex assembly factor 3</fullName>
    </recommendedName>
</protein>
<dbReference type="EMBL" id="LN827929">
    <property type="protein sequence ID" value="CEZ19527.1"/>
    <property type="molecule type" value="Genomic_DNA"/>
</dbReference>
<name>A0A0D6EV72_9PROT</name>
<dbReference type="InterPro" id="IPR036748">
    <property type="entry name" value="MTH938-like_sf"/>
</dbReference>
<dbReference type="PANTHER" id="PTHR21192:SF2">
    <property type="entry name" value="NADH DEHYDROGENASE [UBIQUINONE] 1 ALPHA SUBCOMPLEX ASSEMBLY FACTOR 3"/>
    <property type="match status" value="1"/>
</dbReference>
<dbReference type="HOGENOM" id="CLU_074390_2_1_4"/>
<evidence type="ECO:0008006" key="3">
    <source>
        <dbReference type="Google" id="ProtNLM"/>
    </source>
</evidence>
<dbReference type="Gene3D" id="3.40.1230.10">
    <property type="entry name" value="MTH938-like"/>
    <property type="match status" value="1"/>
</dbReference>
<evidence type="ECO:0000313" key="2">
    <source>
        <dbReference type="Proteomes" id="UP000064007"/>
    </source>
</evidence>
<dbReference type="STRING" id="1581557.BN1208_0641"/>
<dbReference type="RefSeq" id="WP_046487823.1">
    <property type="nucleotide sequence ID" value="NZ_LN827929.1"/>
</dbReference>
<sequence>MKFHLIQSDNKNLITGYDLNWVEVNQTRHESSLIMTSDRLFPEWSVKTINDIKENSFEAIESLDIEIILLGTGNTQQHLEPRLLEYFSKKNIAIESMSNQSACRTYNILANEERKVLLALML</sequence>
<reference evidence="2" key="1">
    <citation type="submission" date="2014-12" db="EMBL/GenBank/DDBJ databases">
        <authorList>
            <person name="Salcher M.M."/>
        </authorList>
    </citation>
    <scope>NUCLEOTIDE SEQUENCE [LARGE SCALE GENOMIC DNA]</scope>
    <source>
        <strain evidence="2">MMS-10A-171</strain>
    </source>
</reference>
<dbReference type="PANTHER" id="PTHR21192">
    <property type="entry name" value="NUCLEAR PROTEIN E3-3"/>
    <property type="match status" value="1"/>
</dbReference>
<dbReference type="AlphaFoldDB" id="A0A0D6EV72"/>
<dbReference type="Proteomes" id="UP000064007">
    <property type="component" value="Chromosome 1"/>
</dbReference>
<organism evidence="1 2">
    <name type="scientific">Candidatus Methylopumilus planktonicus</name>
    <dbReference type="NCBI Taxonomy" id="1581557"/>
    <lineage>
        <taxon>Bacteria</taxon>
        <taxon>Pseudomonadati</taxon>
        <taxon>Pseudomonadota</taxon>
        <taxon>Betaproteobacteria</taxon>
        <taxon>Nitrosomonadales</taxon>
        <taxon>Methylophilaceae</taxon>
        <taxon>Candidatus Methylopumilus</taxon>
    </lineage>
</organism>
<dbReference type="OrthoDB" id="9800373at2"/>
<evidence type="ECO:0000313" key="1">
    <source>
        <dbReference type="EMBL" id="CEZ19527.1"/>
    </source>
</evidence>
<dbReference type="Pfam" id="PF04430">
    <property type="entry name" value="DUF498"/>
    <property type="match status" value="1"/>
</dbReference>
<dbReference type="InterPro" id="IPR007523">
    <property type="entry name" value="NDUFAF3/AAMDC"/>
</dbReference>
<dbReference type="SUPFAM" id="SSF64076">
    <property type="entry name" value="MTH938-like"/>
    <property type="match status" value="1"/>
</dbReference>
<dbReference type="KEGG" id="mbat:BN1208_0641"/>
<keyword evidence="2" id="KW-1185">Reference proteome</keyword>
<dbReference type="CDD" id="cd05560">
    <property type="entry name" value="Xcc1710_like"/>
    <property type="match status" value="1"/>
</dbReference>